<dbReference type="Proteomes" id="UP000781958">
    <property type="component" value="Unassembled WGS sequence"/>
</dbReference>
<reference evidence="2 3" key="1">
    <citation type="submission" date="2021-03" db="EMBL/GenBank/DDBJ databases">
        <title>Genomic Encyclopedia of Type Strains, Phase III (KMG-III): the genomes of soil and plant-associated and newly described type strains.</title>
        <authorList>
            <person name="Whitman W."/>
        </authorList>
    </citation>
    <scope>NUCLEOTIDE SEQUENCE [LARGE SCALE GENOMIC DNA]</scope>
    <source>
        <strain evidence="2 3">IMMIB AFH-6</strain>
    </source>
</reference>
<sequence>MITQQHQDRLVAQGRNELMTAWLAALPSAPGETKQREASERFTAFMQELVPQIVGVVAVGDYPAFSVKLENIDGKGKIALKAINVDEAGPALITHMGASLTLVLTNAEQFDRKRPAAAIEPDQKAMFEQGEDDEDDGEDDSTDEEVEALSDDEAVVLDDSAPSGDDFGLDLPLEPADPVGPFFSAVEGRPVKDAVGAELTEWTLLHGDQVVFEHVRGDVIDTIADALNARAAGLGRDLTPFEVRDGVLALLPPEGMGIALHAPYTTEAIQNSAAPANDDAKASRRGRLSDARKVELYHLGYDAAEAGQSVTEASAGYTDGEAKHIQRGWADQKDGKARAWERVKPKAANDDETPLYGDSPNGQDSTGKAA</sequence>
<name>A0ABS4SDT9_9PROT</name>
<feature type="region of interest" description="Disordered" evidence="1">
    <location>
        <begin position="324"/>
        <end position="370"/>
    </location>
</feature>
<feature type="compositionally biased region" description="Polar residues" evidence="1">
    <location>
        <begin position="360"/>
        <end position="370"/>
    </location>
</feature>
<dbReference type="RefSeq" id="WP_209763187.1">
    <property type="nucleotide sequence ID" value="NZ_JAGINP010000001.1"/>
</dbReference>
<evidence type="ECO:0000313" key="3">
    <source>
        <dbReference type="Proteomes" id="UP000781958"/>
    </source>
</evidence>
<feature type="compositionally biased region" description="Acidic residues" evidence="1">
    <location>
        <begin position="129"/>
        <end position="156"/>
    </location>
</feature>
<dbReference type="EMBL" id="JAGINP010000001">
    <property type="protein sequence ID" value="MBP2290748.1"/>
    <property type="molecule type" value="Genomic_DNA"/>
</dbReference>
<protein>
    <submittedName>
        <fullName evidence="2">Uncharacterized protein</fullName>
    </submittedName>
</protein>
<evidence type="ECO:0000313" key="2">
    <source>
        <dbReference type="EMBL" id="MBP2290748.1"/>
    </source>
</evidence>
<evidence type="ECO:0000256" key="1">
    <source>
        <dbReference type="SAM" id="MobiDB-lite"/>
    </source>
</evidence>
<accession>A0ABS4SDT9</accession>
<feature type="compositionally biased region" description="Basic and acidic residues" evidence="1">
    <location>
        <begin position="324"/>
        <end position="349"/>
    </location>
</feature>
<proteinExistence type="predicted"/>
<keyword evidence="3" id="KW-1185">Reference proteome</keyword>
<gene>
    <name evidence="2" type="ORF">J2851_000485</name>
</gene>
<organism evidence="2 3">
    <name type="scientific">Azospirillum rugosum</name>
    <dbReference type="NCBI Taxonomy" id="416170"/>
    <lineage>
        <taxon>Bacteria</taxon>
        <taxon>Pseudomonadati</taxon>
        <taxon>Pseudomonadota</taxon>
        <taxon>Alphaproteobacteria</taxon>
        <taxon>Rhodospirillales</taxon>
        <taxon>Azospirillaceae</taxon>
        <taxon>Azospirillum</taxon>
    </lineage>
</organism>
<feature type="region of interest" description="Disordered" evidence="1">
    <location>
        <begin position="115"/>
        <end position="161"/>
    </location>
</feature>
<comment type="caution">
    <text evidence="2">The sequence shown here is derived from an EMBL/GenBank/DDBJ whole genome shotgun (WGS) entry which is preliminary data.</text>
</comment>